<gene>
    <name evidence="2" type="ORF">DP107_14515</name>
</gene>
<keyword evidence="3" id="KW-1185">Reference proteome</keyword>
<sequence length="138" mass="15083">MHLLSRLADFVSEPRQQRHGVGPEGDGPPRGFQPLTQFDHDRVYPGTVEEPGEREGTDSIADDQNLDVTGTRHGTHLGPIPHSVHRGVARAEAQLAVATVRESEGTGNVGTGRRMRVRTVSRDSVRYAAVRDVFRVGP</sequence>
<name>A0A554MXJ2_9EURY</name>
<proteinExistence type="predicted"/>
<evidence type="ECO:0000313" key="3">
    <source>
        <dbReference type="Proteomes" id="UP000319894"/>
    </source>
</evidence>
<dbReference type="AlphaFoldDB" id="A0A554MXJ2"/>
<evidence type="ECO:0000313" key="2">
    <source>
        <dbReference type="EMBL" id="TSD09855.1"/>
    </source>
</evidence>
<dbReference type="RefSeq" id="WP_185977332.1">
    <property type="nucleotide sequence ID" value="NZ_QMDX01000010.1"/>
</dbReference>
<accession>A0A554MXJ2</accession>
<feature type="region of interest" description="Disordered" evidence="1">
    <location>
        <begin position="1"/>
        <end position="82"/>
    </location>
</feature>
<organism evidence="2 3">
    <name type="scientific">Haloglomus irregulare</name>
    <dbReference type="NCBI Taxonomy" id="2234134"/>
    <lineage>
        <taxon>Archaea</taxon>
        <taxon>Methanobacteriati</taxon>
        <taxon>Methanobacteriota</taxon>
        <taxon>Stenosarchaea group</taxon>
        <taxon>Halobacteria</taxon>
        <taxon>Halobacteriales</taxon>
        <taxon>Natronomonadaceae</taxon>
        <taxon>Haloglomus</taxon>
    </lineage>
</organism>
<dbReference type="InParanoid" id="A0A554MXJ2"/>
<evidence type="ECO:0000256" key="1">
    <source>
        <dbReference type="SAM" id="MobiDB-lite"/>
    </source>
</evidence>
<reference evidence="2 3" key="1">
    <citation type="submission" date="2018-06" db="EMBL/GenBank/DDBJ databases">
        <title>Natronomonas sp. F16-60 a new haloarchaeon isolated from a solar saltern of Isla Cristina, Huelva, Spain.</title>
        <authorList>
            <person name="Duran-Viseras A."/>
            <person name="Sanchez-Porro C."/>
            <person name="Ventosa A."/>
        </authorList>
    </citation>
    <scope>NUCLEOTIDE SEQUENCE [LARGE SCALE GENOMIC DNA]</scope>
    <source>
        <strain evidence="2 3">F16-60</strain>
    </source>
</reference>
<protein>
    <submittedName>
        <fullName evidence="2">Uncharacterized protein</fullName>
    </submittedName>
</protein>
<dbReference type="Proteomes" id="UP000319894">
    <property type="component" value="Unassembled WGS sequence"/>
</dbReference>
<dbReference type="EMBL" id="QMDX01000010">
    <property type="protein sequence ID" value="TSD09855.1"/>
    <property type="molecule type" value="Genomic_DNA"/>
</dbReference>
<comment type="caution">
    <text evidence="2">The sequence shown here is derived from an EMBL/GenBank/DDBJ whole genome shotgun (WGS) entry which is preliminary data.</text>
</comment>